<name>A0A211ZFK2_9PROT</name>
<proteinExistence type="predicted"/>
<dbReference type="OrthoDB" id="281728at2"/>
<gene>
    <name evidence="1" type="ORF">BWR60_26800</name>
</gene>
<comment type="caution">
    <text evidence="1">The sequence shown here is derived from an EMBL/GenBank/DDBJ whole genome shotgun (WGS) entry which is preliminary data.</text>
</comment>
<accession>A0A211ZFK2</accession>
<dbReference type="Proteomes" id="UP000196655">
    <property type="component" value="Unassembled WGS sequence"/>
</dbReference>
<evidence type="ECO:0000313" key="2">
    <source>
        <dbReference type="Proteomes" id="UP000196655"/>
    </source>
</evidence>
<keyword evidence="2" id="KW-1185">Reference proteome</keyword>
<protein>
    <submittedName>
        <fullName evidence="1">Uncharacterized protein</fullName>
    </submittedName>
</protein>
<dbReference type="AlphaFoldDB" id="A0A211ZFK2"/>
<sequence length="143" mass="15773">MTIDTSGKYWVGTHPLDLKAYLRAFAEGVTISAFRLAQCPCSSTEFKVDADADEGCVRRICVQCSTAHFVCDSEEYLADADLKPWRCKCRSDQANVGVGFSLHDNGDVRWLYVGLRCRKCGTLGCIADWKVQYGPSAHLPDAA</sequence>
<dbReference type="EMBL" id="NHON01000071">
    <property type="protein sequence ID" value="OWJ64015.1"/>
    <property type="molecule type" value="Genomic_DNA"/>
</dbReference>
<dbReference type="RefSeq" id="WP_088154757.1">
    <property type="nucleotide sequence ID" value="NZ_NHON01000071.1"/>
</dbReference>
<reference evidence="2" key="1">
    <citation type="submission" date="2017-05" db="EMBL/GenBank/DDBJ databases">
        <authorList>
            <person name="Macchi M."/>
            <person name="Festa S."/>
            <person name="Coppotelli B.M."/>
            <person name="Morelli I.S."/>
        </authorList>
    </citation>
    <scope>NUCLEOTIDE SEQUENCE [LARGE SCALE GENOMIC DNA]</scope>
    <source>
        <strain evidence="2">I</strain>
    </source>
</reference>
<evidence type="ECO:0000313" key="1">
    <source>
        <dbReference type="EMBL" id="OWJ64015.1"/>
    </source>
</evidence>
<organism evidence="1 2">
    <name type="scientific">Inquilinus limosus</name>
    <dbReference type="NCBI Taxonomy" id="171674"/>
    <lineage>
        <taxon>Bacteria</taxon>
        <taxon>Pseudomonadati</taxon>
        <taxon>Pseudomonadota</taxon>
        <taxon>Alphaproteobacteria</taxon>
        <taxon>Rhodospirillales</taxon>
        <taxon>Rhodospirillaceae</taxon>
        <taxon>Inquilinus</taxon>
    </lineage>
</organism>